<gene>
    <name evidence="1" type="ORF">HMPREF1979_00153</name>
</gene>
<dbReference type="Proteomes" id="UP000016536">
    <property type="component" value="Unassembled WGS sequence"/>
</dbReference>
<accession>U1S1N3</accession>
<evidence type="ECO:0000313" key="1">
    <source>
        <dbReference type="EMBL" id="ERH25803.1"/>
    </source>
</evidence>
<dbReference type="AlphaFoldDB" id="U1S1N3"/>
<proteinExistence type="predicted"/>
<sequence>MCHPSNCIANGCEGTTILRLGSRYIMGCMKPVEGIRDPWDRVQALAEQCLRLSTADTPYVPSKVPDFLGWLLARLSNSYYGQESVFFSKAVERFTQAAENVYKREVSREEVYRLTCYPNKRNVEGRRSPGFAESTIETTRRLRDIRLLEEALSKTTVGAVVGGSMSYGKFINVKGGDDASDIDLLIVIDSWNDLAITLSNLRRMSIVSPTDVERMMIRSEKMLSKWGDRDNITFSGKAKLRETSQDTFLERFGQPTKYDLSVHFVSREGADILLMKDHLDLSASDKMKSREFMDYRELPPSRDDFQRAFSGDSLNIPVKYDQHGESYERFTMSFVVRDGRFYPGMLQGIVLPAFDVRWGDTRFRRVVESFRWKLVERLRYEKNAFPNEILRLSFAHTRTDAFASHIIPSIDASTSLA</sequence>
<evidence type="ECO:0000313" key="2">
    <source>
        <dbReference type="Proteomes" id="UP000016536"/>
    </source>
</evidence>
<dbReference type="HOGENOM" id="CLU_658304_0_0_11"/>
<protein>
    <submittedName>
        <fullName evidence="1">Uncharacterized protein</fullName>
    </submittedName>
</protein>
<name>U1S1N3_9ACTO</name>
<reference evidence="1 2" key="1">
    <citation type="submission" date="2013-08" db="EMBL/GenBank/DDBJ databases">
        <authorList>
            <person name="Weinstock G."/>
            <person name="Sodergren E."/>
            <person name="Wylie T."/>
            <person name="Fulton L."/>
            <person name="Fulton R."/>
            <person name="Fronick C."/>
            <person name="O'Laughlin M."/>
            <person name="Godfrey J."/>
            <person name="Miner T."/>
            <person name="Herter B."/>
            <person name="Appelbaum E."/>
            <person name="Cordes M."/>
            <person name="Lek S."/>
            <person name="Wollam A."/>
            <person name="Pepin K.H."/>
            <person name="Palsikar V.B."/>
            <person name="Mitreva M."/>
            <person name="Wilson R.K."/>
        </authorList>
    </citation>
    <scope>NUCLEOTIDE SEQUENCE [LARGE SCALE GENOMIC DNA]</scope>
    <source>
        <strain evidence="1 2">F0542</strain>
    </source>
</reference>
<organism evidence="1 2">
    <name type="scientific">Actinomyces johnsonii F0542</name>
    <dbReference type="NCBI Taxonomy" id="1321818"/>
    <lineage>
        <taxon>Bacteria</taxon>
        <taxon>Bacillati</taxon>
        <taxon>Actinomycetota</taxon>
        <taxon>Actinomycetes</taxon>
        <taxon>Actinomycetales</taxon>
        <taxon>Actinomycetaceae</taxon>
        <taxon>Actinomyces</taxon>
    </lineage>
</organism>
<dbReference type="EMBL" id="AWSE01000010">
    <property type="protein sequence ID" value="ERH25803.1"/>
    <property type="molecule type" value="Genomic_DNA"/>
</dbReference>
<keyword evidence="2" id="KW-1185">Reference proteome</keyword>
<comment type="caution">
    <text evidence="1">The sequence shown here is derived from an EMBL/GenBank/DDBJ whole genome shotgun (WGS) entry which is preliminary data.</text>
</comment>